<dbReference type="PANTHER" id="PTHR40940:SF2">
    <property type="entry name" value="BATD"/>
    <property type="match status" value="1"/>
</dbReference>
<evidence type="ECO:0000313" key="3">
    <source>
        <dbReference type="Proteomes" id="UP001204144"/>
    </source>
</evidence>
<dbReference type="PANTHER" id="PTHR40940">
    <property type="entry name" value="PROTEIN BATD-RELATED"/>
    <property type="match status" value="1"/>
</dbReference>
<keyword evidence="3" id="KW-1185">Reference proteome</keyword>
<reference evidence="2 3" key="1">
    <citation type="submission" date="2018-11" db="EMBL/GenBank/DDBJ databases">
        <title>Novel bacteria species description.</title>
        <authorList>
            <person name="Han J.-H."/>
        </authorList>
    </citation>
    <scope>NUCLEOTIDE SEQUENCE [LARGE SCALE GENOMIC DNA]</scope>
    <source>
        <strain evidence="2 3">KCTC23259</strain>
    </source>
</reference>
<protein>
    <recommendedName>
        <fullName evidence="4">Protein BatD</fullName>
    </recommendedName>
</protein>
<comment type="caution">
    <text evidence="2">The sequence shown here is derived from an EMBL/GenBank/DDBJ whole genome shotgun (WGS) entry which is preliminary data.</text>
</comment>
<proteinExistence type="predicted"/>
<dbReference type="EMBL" id="RJUF01000035">
    <property type="protein sequence ID" value="MCP9763679.1"/>
    <property type="molecule type" value="Genomic_DNA"/>
</dbReference>
<keyword evidence="1" id="KW-0472">Membrane</keyword>
<keyword evidence="1" id="KW-0812">Transmembrane</keyword>
<feature type="transmembrane region" description="Helical" evidence="1">
    <location>
        <begin position="426"/>
        <end position="443"/>
    </location>
</feature>
<dbReference type="InterPro" id="IPR025738">
    <property type="entry name" value="BatD"/>
</dbReference>
<organism evidence="2 3">
    <name type="scientific">Lacihabitans soyangensis</name>
    <dbReference type="NCBI Taxonomy" id="869394"/>
    <lineage>
        <taxon>Bacteria</taxon>
        <taxon>Pseudomonadati</taxon>
        <taxon>Bacteroidota</taxon>
        <taxon>Cytophagia</taxon>
        <taxon>Cytophagales</taxon>
        <taxon>Leadbetterellaceae</taxon>
        <taxon>Lacihabitans</taxon>
    </lineage>
</organism>
<evidence type="ECO:0008006" key="4">
    <source>
        <dbReference type="Google" id="ProtNLM"/>
    </source>
</evidence>
<evidence type="ECO:0000256" key="1">
    <source>
        <dbReference type="SAM" id="Phobius"/>
    </source>
</evidence>
<dbReference type="RefSeq" id="WP_255037453.1">
    <property type="nucleotide sequence ID" value="NZ_RJUF01000035.1"/>
</dbReference>
<accession>A0AAE3H430</accession>
<gene>
    <name evidence="2" type="ORF">EGI31_12005</name>
</gene>
<sequence>MLRTIIYCYFLLIFTFCGVFGQNSAPRVEITPEEIQPDGKLEVHLYVVGTPYTVGDFPEIKGFKKDNRTIKHSQVRLNRKKEDLHEITQFYTPEVFGKVTIPAFEILVNQKILEVEAKQVTIIKKEEPKNDKDIEIEQVDFVVELSKKKVFVGEGFMLNINFYLSDKTTSQWQFPTNIGAQVEQFAKKIKPNDCLESRLNISNLVGKKLLINGESYTVYNLFEAIYYPLNDKDVQFPSLQLLMQKQKGTSFVDMSLKTKAQTVVVEKLPEHPLKEKVPVGVFRFAEQLKDEKKQFTGNSFEYRLTVEGEGNFSGVNIPKVENNKLFDFFETNTVSRQTSGNLMGNKSVVYKIIPKEAGEFEMANYFILIYFNTALSKYDTLKSKRVVLVSGKALYDNKEVKKDIFSDIENLKTDEKSYNFREIAKVFANFVVGLMILVYLYILKSKNKG</sequence>
<evidence type="ECO:0000313" key="2">
    <source>
        <dbReference type="EMBL" id="MCP9763679.1"/>
    </source>
</evidence>
<dbReference type="AlphaFoldDB" id="A0AAE3H430"/>
<dbReference type="Proteomes" id="UP001204144">
    <property type="component" value="Unassembled WGS sequence"/>
</dbReference>
<name>A0AAE3H430_9BACT</name>
<keyword evidence="1" id="KW-1133">Transmembrane helix</keyword>